<gene>
    <name evidence="2" type="ORF">DM860_014424</name>
</gene>
<reference evidence="2 3" key="1">
    <citation type="submission" date="2018-06" db="EMBL/GenBank/DDBJ databases">
        <title>The Genome of Cuscuta australis (Dodder) Provides Insight into the Evolution of Plant Parasitism.</title>
        <authorList>
            <person name="Liu H."/>
        </authorList>
    </citation>
    <scope>NUCLEOTIDE SEQUENCE [LARGE SCALE GENOMIC DNA]</scope>
    <source>
        <strain evidence="3">cv. Yunnan</strain>
        <tissue evidence="2">Vines</tissue>
    </source>
</reference>
<accession>A0A328DV09</accession>
<protein>
    <recommendedName>
        <fullName evidence="4">Retrotransposon Copia-like N-terminal domain-containing protein</fullName>
    </recommendedName>
</protein>
<proteinExistence type="predicted"/>
<dbReference type="PANTHER" id="PTHR47481:SF43">
    <property type="entry name" value="RETROTRANSPOSON COPIA-LIKE N-TERMINAL DOMAIN-CONTAINING PROTEIN"/>
    <property type="match status" value="1"/>
</dbReference>
<name>A0A328DV09_9ASTE</name>
<evidence type="ECO:0000313" key="2">
    <source>
        <dbReference type="EMBL" id="RAL49206.1"/>
    </source>
</evidence>
<comment type="caution">
    <text evidence="2">The sequence shown here is derived from an EMBL/GenBank/DDBJ whole genome shotgun (WGS) entry which is preliminary data.</text>
</comment>
<evidence type="ECO:0008006" key="4">
    <source>
        <dbReference type="Google" id="ProtNLM"/>
    </source>
</evidence>
<dbReference type="PANTHER" id="PTHR47481">
    <property type="match status" value="1"/>
</dbReference>
<dbReference type="Proteomes" id="UP000249390">
    <property type="component" value="Unassembled WGS sequence"/>
</dbReference>
<feature type="compositionally biased region" description="Low complexity" evidence="1">
    <location>
        <begin position="238"/>
        <end position="247"/>
    </location>
</feature>
<dbReference type="Pfam" id="PF14223">
    <property type="entry name" value="Retrotran_gag_2"/>
    <property type="match status" value="1"/>
</dbReference>
<feature type="region of interest" description="Disordered" evidence="1">
    <location>
        <begin position="218"/>
        <end position="260"/>
    </location>
</feature>
<organism evidence="2 3">
    <name type="scientific">Cuscuta australis</name>
    <dbReference type="NCBI Taxonomy" id="267555"/>
    <lineage>
        <taxon>Eukaryota</taxon>
        <taxon>Viridiplantae</taxon>
        <taxon>Streptophyta</taxon>
        <taxon>Embryophyta</taxon>
        <taxon>Tracheophyta</taxon>
        <taxon>Spermatophyta</taxon>
        <taxon>Magnoliopsida</taxon>
        <taxon>eudicotyledons</taxon>
        <taxon>Gunneridae</taxon>
        <taxon>Pentapetalae</taxon>
        <taxon>asterids</taxon>
        <taxon>lamiids</taxon>
        <taxon>Solanales</taxon>
        <taxon>Convolvulaceae</taxon>
        <taxon>Cuscuteae</taxon>
        <taxon>Cuscuta</taxon>
        <taxon>Cuscuta subgen. Grammica</taxon>
        <taxon>Cuscuta sect. Cleistogrammica</taxon>
    </lineage>
</organism>
<evidence type="ECO:0000313" key="3">
    <source>
        <dbReference type="Proteomes" id="UP000249390"/>
    </source>
</evidence>
<sequence length="407" mass="44808">MAYTITKDTPVIQLHTKTHFPIKLVTTNFPIWQRQVRSTLIGLGLLGYVDGTLPSPPQLVDGAANPCYIIWFRQDQAIVGALLGSCTDTIQPLISNVSTARDAWLNLHSSLASASCGHVLALKSKLGKNPRGNRSINDYLHEMHSIANELALNQSLIAKKDLVVHVLNQLGTEYDPIASAAYIRGSTLSFTELGDILRDFERKLKLTDEATSSIVATAHAAQRHHSHGSRTYGGPVARSSSHSSRPSANQRPQHGALKPFHRHDGMSSSCQFCSISGHDIKVCRKLARLLRDNEMQTVSTPVGQRCREAYIAVPEVSGNPTLAQQRCLVCNIVVGRLNAKLWFSATQARQRCWVHQHRCWAGLARPMVGLVMSLADVKNGFDELSLESQDLEVCAGLDYIKTDSMQF</sequence>
<dbReference type="AlphaFoldDB" id="A0A328DV09"/>
<keyword evidence="3" id="KW-1185">Reference proteome</keyword>
<evidence type="ECO:0000256" key="1">
    <source>
        <dbReference type="SAM" id="MobiDB-lite"/>
    </source>
</evidence>
<dbReference type="EMBL" id="NQVE01000088">
    <property type="protein sequence ID" value="RAL49206.1"/>
    <property type="molecule type" value="Genomic_DNA"/>
</dbReference>